<dbReference type="InterPro" id="IPR005119">
    <property type="entry name" value="LysR_subst-bd"/>
</dbReference>
<dbReference type="InterPro" id="IPR036390">
    <property type="entry name" value="WH_DNA-bd_sf"/>
</dbReference>
<dbReference type="InterPro" id="IPR050950">
    <property type="entry name" value="HTH-type_LysR_regulators"/>
</dbReference>
<evidence type="ECO:0000313" key="6">
    <source>
        <dbReference type="EMBL" id="SEN19928.1"/>
    </source>
</evidence>
<evidence type="ECO:0000256" key="1">
    <source>
        <dbReference type="ARBA" id="ARBA00009437"/>
    </source>
</evidence>
<reference evidence="6 7" key="1">
    <citation type="submission" date="2016-10" db="EMBL/GenBank/DDBJ databases">
        <authorList>
            <person name="de Groot N.N."/>
        </authorList>
    </citation>
    <scope>NUCLEOTIDE SEQUENCE [LARGE SCALE GENOMIC DNA]</scope>
    <source>
        <strain evidence="6 7">DSM 15123</strain>
    </source>
</reference>
<dbReference type="Pfam" id="PF00126">
    <property type="entry name" value="HTH_1"/>
    <property type="match status" value="1"/>
</dbReference>
<dbReference type="InterPro" id="IPR000847">
    <property type="entry name" value="LysR_HTH_N"/>
</dbReference>
<dbReference type="PANTHER" id="PTHR30419:SF30">
    <property type="entry name" value="LYSR FAMILY TRANSCRIPTIONAL REGULATOR"/>
    <property type="match status" value="1"/>
</dbReference>
<dbReference type="FunFam" id="1.10.10.10:FF:000001">
    <property type="entry name" value="LysR family transcriptional regulator"/>
    <property type="match status" value="1"/>
</dbReference>
<dbReference type="Gene3D" id="1.10.10.10">
    <property type="entry name" value="Winged helix-like DNA-binding domain superfamily/Winged helix DNA-binding domain"/>
    <property type="match status" value="1"/>
</dbReference>
<dbReference type="PRINTS" id="PR00039">
    <property type="entry name" value="HTHLYSR"/>
</dbReference>
<dbReference type="Pfam" id="PF03466">
    <property type="entry name" value="LysR_substrate"/>
    <property type="match status" value="1"/>
</dbReference>
<gene>
    <name evidence="6" type="ORF">SAMN02745977_00724</name>
</gene>
<protein>
    <submittedName>
        <fullName evidence="6">DNA-binding transcriptional regulator, LysR family</fullName>
    </submittedName>
</protein>
<dbReference type="Proteomes" id="UP000199531">
    <property type="component" value="Unassembled WGS sequence"/>
</dbReference>
<comment type="similarity">
    <text evidence="1">Belongs to the LysR transcriptional regulatory family.</text>
</comment>
<dbReference type="AlphaFoldDB" id="A0A1H8EMA9"/>
<keyword evidence="4" id="KW-0804">Transcription</keyword>
<dbReference type="PANTHER" id="PTHR30419">
    <property type="entry name" value="HTH-TYPE TRANSCRIPTIONAL REGULATOR YBHD"/>
    <property type="match status" value="1"/>
</dbReference>
<dbReference type="InterPro" id="IPR036388">
    <property type="entry name" value="WH-like_DNA-bd_sf"/>
</dbReference>
<dbReference type="GO" id="GO:0005829">
    <property type="term" value="C:cytosol"/>
    <property type="evidence" value="ECO:0007669"/>
    <property type="project" value="TreeGrafter"/>
</dbReference>
<dbReference type="SUPFAM" id="SSF53850">
    <property type="entry name" value="Periplasmic binding protein-like II"/>
    <property type="match status" value="1"/>
</dbReference>
<keyword evidence="2" id="KW-0805">Transcription regulation</keyword>
<accession>A0A1H8EMA9</accession>
<name>A0A1H8EMA9_9BURK</name>
<dbReference type="PROSITE" id="PS50931">
    <property type="entry name" value="HTH_LYSR"/>
    <property type="match status" value="1"/>
</dbReference>
<dbReference type="SUPFAM" id="SSF46785">
    <property type="entry name" value="Winged helix' DNA-binding domain"/>
    <property type="match status" value="1"/>
</dbReference>
<evidence type="ECO:0000256" key="4">
    <source>
        <dbReference type="ARBA" id="ARBA00023163"/>
    </source>
</evidence>
<dbReference type="OrthoDB" id="8675247at2"/>
<evidence type="ECO:0000256" key="2">
    <source>
        <dbReference type="ARBA" id="ARBA00023015"/>
    </source>
</evidence>
<evidence type="ECO:0000313" key="7">
    <source>
        <dbReference type="Proteomes" id="UP000199531"/>
    </source>
</evidence>
<dbReference type="STRING" id="1121117.SAMN02745977_00724"/>
<keyword evidence="7" id="KW-1185">Reference proteome</keyword>
<evidence type="ECO:0000259" key="5">
    <source>
        <dbReference type="PROSITE" id="PS50931"/>
    </source>
</evidence>
<dbReference type="EMBL" id="FOCW01000001">
    <property type="protein sequence ID" value="SEN19928.1"/>
    <property type="molecule type" value="Genomic_DNA"/>
</dbReference>
<dbReference type="CDD" id="cd08440">
    <property type="entry name" value="PBP2_LTTR_like_4"/>
    <property type="match status" value="1"/>
</dbReference>
<sequence>MNVTLRQLRAFVAVARTGSFTLAAESLFITQSALSGLIKELEQALGLRLFDRSTRRLQLSDAGSDLVTHIEKILLDLDGVIDEVGKLKALQRGLVRVAVPQLMACTLMPGLMASFRNDHPQVQLRLVDSLVEQVINRVFTGEVDFGLGPERAPNSDIEATQLFELPFMAALPRTHRLACQRELRWADLAGDPLITLQGQFTERLATDLGAARRNVTLEPANEVAFMSTALSMVAAGLGLTICIPYAAEMVQQYGLVLRPVVDPVVLRGFYIFRRRGRTLSPAAQRFHDFICDELHQHRPFERALREAQAAGLEG</sequence>
<dbReference type="RefSeq" id="WP_091813946.1">
    <property type="nucleotide sequence ID" value="NZ_FOCW01000001.1"/>
</dbReference>
<dbReference type="Gene3D" id="3.40.190.290">
    <property type="match status" value="1"/>
</dbReference>
<dbReference type="GO" id="GO:0003700">
    <property type="term" value="F:DNA-binding transcription factor activity"/>
    <property type="evidence" value="ECO:0007669"/>
    <property type="project" value="InterPro"/>
</dbReference>
<organism evidence="6 7">
    <name type="scientific">Brachymonas denitrificans DSM 15123</name>
    <dbReference type="NCBI Taxonomy" id="1121117"/>
    <lineage>
        <taxon>Bacteria</taxon>
        <taxon>Pseudomonadati</taxon>
        <taxon>Pseudomonadota</taxon>
        <taxon>Betaproteobacteria</taxon>
        <taxon>Burkholderiales</taxon>
        <taxon>Comamonadaceae</taxon>
        <taxon>Brachymonas</taxon>
    </lineage>
</organism>
<evidence type="ECO:0000256" key="3">
    <source>
        <dbReference type="ARBA" id="ARBA00023125"/>
    </source>
</evidence>
<feature type="domain" description="HTH lysR-type" evidence="5">
    <location>
        <begin position="3"/>
        <end position="60"/>
    </location>
</feature>
<keyword evidence="3 6" id="KW-0238">DNA-binding</keyword>
<proteinExistence type="inferred from homology"/>
<dbReference type="GO" id="GO:0003677">
    <property type="term" value="F:DNA binding"/>
    <property type="evidence" value="ECO:0007669"/>
    <property type="project" value="UniProtKB-KW"/>
</dbReference>